<evidence type="ECO:0000256" key="1">
    <source>
        <dbReference type="SAM" id="MobiDB-lite"/>
    </source>
</evidence>
<reference evidence="2" key="1">
    <citation type="submission" date="2018-04" db="EMBL/GenBank/DDBJ databases">
        <title>WGS assembly of Panicum hallii.</title>
        <authorList>
            <person name="Lovell J."/>
            <person name="Jenkins J."/>
            <person name="Lowry D."/>
            <person name="Mamidi S."/>
            <person name="Sreedasyam A."/>
            <person name="Weng X."/>
            <person name="Barry K."/>
            <person name="Bonette J."/>
            <person name="Campitelli B."/>
            <person name="Daum C."/>
            <person name="Gordon S."/>
            <person name="Gould B."/>
            <person name="Lipzen A."/>
            <person name="Macqueen A."/>
            <person name="Palacio-Mejia J."/>
            <person name="Plott C."/>
            <person name="Shakirov E."/>
            <person name="Shu S."/>
            <person name="Yoshinaga Y."/>
            <person name="Zane M."/>
            <person name="Rokhsar D."/>
            <person name="Grimwood J."/>
            <person name="Schmutz J."/>
            <person name="Juenger T."/>
        </authorList>
    </citation>
    <scope>NUCLEOTIDE SEQUENCE [LARGE SCALE GENOMIC DNA]</scope>
    <source>
        <strain evidence="2">FIL2</strain>
    </source>
</reference>
<organism evidence="2">
    <name type="scientific">Panicum hallii</name>
    <dbReference type="NCBI Taxonomy" id="206008"/>
    <lineage>
        <taxon>Eukaryota</taxon>
        <taxon>Viridiplantae</taxon>
        <taxon>Streptophyta</taxon>
        <taxon>Embryophyta</taxon>
        <taxon>Tracheophyta</taxon>
        <taxon>Spermatophyta</taxon>
        <taxon>Magnoliopsida</taxon>
        <taxon>Liliopsida</taxon>
        <taxon>Poales</taxon>
        <taxon>Poaceae</taxon>
        <taxon>PACMAD clade</taxon>
        <taxon>Panicoideae</taxon>
        <taxon>Panicodae</taxon>
        <taxon>Paniceae</taxon>
        <taxon>Panicinae</taxon>
        <taxon>Panicum</taxon>
        <taxon>Panicum sect. Panicum</taxon>
    </lineage>
</organism>
<dbReference type="Pfam" id="PF05056">
    <property type="entry name" value="DUF674"/>
    <property type="match status" value="1"/>
</dbReference>
<protein>
    <recommendedName>
        <fullName evidence="3">DUF674 domain-containing protein</fullName>
    </recommendedName>
</protein>
<dbReference type="Proteomes" id="UP000243499">
    <property type="component" value="Chromosome 5"/>
</dbReference>
<sequence>MKLLVDVKGGRVLYAEAGKDVVDFLFALLTLPVATVVKLLRKDAMAGCVASLYGSVERLDAAYVRSADARAALLAPAGGYESGRLLQLQAAAPAAAAVEVYQCSKGGTGDCYSYVAALRSTPCRHCRGAMNVPIELVGCSGGAPGGGGAEAAGAASLSDVAGTGFVKEVVMYTVTDDLQVAPMSTISSIAALNALGITDISSLQEKSVRVGYDEGLEILRASLQSKTVLTDIFLGKKVREAAAAPLQKKKNTEAAAAAAPSDNKKEPKAATPSKKEKK</sequence>
<dbReference type="Gramene" id="PAN32316">
    <property type="protein sequence ID" value="PAN32316"/>
    <property type="gene ID" value="PAHAL_5G477800"/>
</dbReference>
<dbReference type="EMBL" id="CM008050">
    <property type="protein sequence ID" value="PAN32316.1"/>
    <property type="molecule type" value="Genomic_DNA"/>
</dbReference>
<accession>A0A2S3HXV3</accession>
<evidence type="ECO:0000313" key="2">
    <source>
        <dbReference type="EMBL" id="PAN32316.1"/>
    </source>
</evidence>
<dbReference type="PANTHER" id="PTHR33103:SF52">
    <property type="entry name" value="OS01G0154100 PROTEIN"/>
    <property type="match status" value="1"/>
</dbReference>
<evidence type="ECO:0008006" key="3">
    <source>
        <dbReference type="Google" id="ProtNLM"/>
    </source>
</evidence>
<dbReference type="AlphaFoldDB" id="A0A2S3HXV3"/>
<gene>
    <name evidence="2" type="ORF">PAHAL_5G477800</name>
</gene>
<dbReference type="PANTHER" id="PTHR33103">
    <property type="entry name" value="OS01G0153900 PROTEIN"/>
    <property type="match status" value="1"/>
</dbReference>
<proteinExistence type="predicted"/>
<name>A0A2S3HXV3_9POAL</name>
<dbReference type="InterPro" id="IPR007750">
    <property type="entry name" value="DUF674"/>
</dbReference>
<feature type="region of interest" description="Disordered" evidence="1">
    <location>
        <begin position="243"/>
        <end position="278"/>
    </location>
</feature>